<evidence type="ECO:0000256" key="8">
    <source>
        <dbReference type="ARBA" id="ARBA00022673"/>
    </source>
</evidence>
<evidence type="ECO:0000256" key="5">
    <source>
        <dbReference type="ARBA" id="ARBA00022448"/>
    </source>
</evidence>
<dbReference type="GO" id="GO:0005768">
    <property type="term" value="C:endosome"/>
    <property type="evidence" value="ECO:0007669"/>
    <property type="project" value="UniProtKB-SubCell"/>
</dbReference>
<gene>
    <name evidence="21" type="ORF">TMSB3V08_LOCUS7741</name>
</gene>
<reference evidence="21" key="1">
    <citation type="submission" date="2020-11" db="EMBL/GenBank/DDBJ databases">
        <authorList>
            <person name="Tran Van P."/>
        </authorList>
    </citation>
    <scope>NUCLEOTIDE SEQUENCE</scope>
</reference>
<evidence type="ECO:0000256" key="4">
    <source>
        <dbReference type="ARBA" id="ARBA00016120"/>
    </source>
</evidence>
<evidence type="ECO:0000256" key="18">
    <source>
        <dbReference type="ARBA" id="ARBA00046506"/>
    </source>
</evidence>
<evidence type="ECO:0000256" key="9">
    <source>
        <dbReference type="ARBA" id="ARBA00022692"/>
    </source>
</evidence>
<feature type="transmembrane region" description="Helical" evidence="20">
    <location>
        <begin position="314"/>
        <end position="331"/>
    </location>
</feature>
<comment type="subcellular location">
    <subcellularLocation>
        <location evidence="2">Cytoplasmic vesicle</location>
        <location evidence="2">Secretory vesicle</location>
        <location evidence="2">Synaptic vesicle membrane</location>
        <topology evidence="2">Multi-pass membrane protein</topology>
    </subcellularLocation>
    <subcellularLocation>
        <location evidence="1">Endosome</location>
    </subcellularLocation>
    <subcellularLocation>
        <location evidence="17">Presynaptic cell membrane</location>
    </subcellularLocation>
</comment>
<dbReference type="GO" id="GO:0006897">
    <property type="term" value="P:endocytosis"/>
    <property type="evidence" value="ECO:0007669"/>
    <property type="project" value="UniProtKB-KW"/>
</dbReference>
<evidence type="ECO:0000256" key="20">
    <source>
        <dbReference type="SAM" id="Phobius"/>
    </source>
</evidence>
<name>A0A7R9EBQ2_9NEOP</name>
<dbReference type="GO" id="GO:0030672">
    <property type="term" value="C:synaptic vesicle membrane"/>
    <property type="evidence" value="ECO:0007669"/>
    <property type="project" value="UniProtKB-SubCell"/>
</dbReference>
<feature type="region of interest" description="Disordered" evidence="19">
    <location>
        <begin position="1"/>
        <end position="33"/>
    </location>
</feature>
<dbReference type="GO" id="GO:0005262">
    <property type="term" value="F:calcium channel activity"/>
    <property type="evidence" value="ECO:0007669"/>
    <property type="project" value="UniProtKB-KW"/>
</dbReference>
<comment type="subunit">
    <text evidence="18">Homomultimer. Associates with the dally/ magu complex.</text>
</comment>
<keyword evidence="13 20" id="KW-0472">Membrane</keyword>
<keyword evidence="15" id="KW-0407">Ion channel</keyword>
<dbReference type="SMART" id="SM01077">
    <property type="entry name" value="Cg6151-P"/>
    <property type="match status" value="1"/>
</dbReference>
<evidence type="ECO:0000256" key="12">
    <source>
        <dbReference type="ARBA" id="ARBA00023065"/>
    </source>
</evidence>
<keyword evidence="14" id="KW-0966">Cell projection</keyword>
<dbReference type="EMBL" id="OB794747">
    <property type="protein sequence ID" value="CAD7430997.1"/>
    <property type="molecule type" value="Genomic_DNA"/>
</dbReference>
<evidence type="ECO:0000256" key="14">
    <source>
        <dbReference type="ARBA" id="ARBA00023273"/>
    </source>
</evidence>
<evidence type="ECO:0000256" key="3">
    <source>
        <dbReference type="ARBA" id="ARBA00010023"/>
    </source>
</evidence>
<evidence type="ECO:0000256" key="19">
    <source>
        <dbReference type="SAM" id="MobiDB-lite"/>
    </source>
</evidence>
<accession>A0A7R9EBQ2</accession>
<keyword evidence="9 20" id="KW-0812">Transmembrane</keyword>
<evidence type="ECO:0000256" key="15">
    <source>
        <dbReference type="ARBA" id="ARBA00023303"/>
    </source>
</evidence>
<feature type="region of interest" description="Disordered" evidence="19">
    <location>
        <begin position="139"/>
        <end position="170"/>
    </location>
</feature>
<evidence type="ECO:0000256" key="13">
    <source>
        <dbReference type="ARBA" id="ARBA00023136"/>
    </source>
</evidence>
<dbReference type="InterPro" id="IPR019365">
    <property type="entry name" value="TVP18/Ca-channel_flower"/>
</dbReference>
<feature type="transmembrane region" description="Helical" evidence="20">
    <location>
        <begin position="247"/>
        <end position="269"/>
    </location>
</feature>
<proteinExistence type="inferred from homology"/>
<evidence type="ECO:0000313" key="21">
    <source>
        <dbReference type="EMBL" id="CAD7430997.1"/>
    </source>
</evidence>
<evidence type="ECO:0000256" key="17">
    <source>
        <dbReference type="ARBA" id="ARBA00034111"/>
    </source>
</evidence>
<keyword evidence="5" id="KW-0813">Transport</keyword>
<organism evidence="21">
    <name type="scientific">Timema monikensis</name>
    <dbReference type="NCBI Taxonomy" id="170555"/>
    <lineage>
        <taxon>Eukaryota</taxon>
        <taxon>Metazoa</taxon>
        <taxon>Ecdysozoa</taxon>
        <taxon>Arthropoda</taxon>
        <taxon>Hexapoda</taxon>
        <taxon>Insecta</taxon>
        <taxon>Pterygota</taxon>
        <taxon>Neoptera</taxon>
        <taxon>Polyneoptera</taxon>
        <taxon>Phasmatodea</taxon>
        <taxon>Timematodea</taxon>
        <taxon>Timematoidea</taxon>
        <taxon>Timematidae</taxon>
        <taxon>Timema</taxon>
    </lineage>
</organism>
<dbReference type="AlphaFoldDB" id="A0A7R9EBQ2"/>
<keyword evidence="11 20" id="KW-1133">Transmembrane helix</keyword>
<evidence type="ECO:0000256" key="6">
    <source>
        <dbReference type="ARBA" id="ARBA00022568"/>
    </source>
</evidence>
<comment type="similarity">
    <text evidence="3">Belongs to the calcium channel flower family.</text>
</comment>
<protein>
    <recommendedName>
        <fullName evidence="4">Calcium channel flower</fullName>
    </recommendedName>
</protein>
<evidence type="ECO:0000256" key="11">
    <source>
        <dbReference type="ARBA" id="ARBA00022989"/>
    </source>
</evidence>
<evidence type="ECO:0000256" key="16">
    <source>
        <dbReference type="ARBA" id="ARBA00023329"/>
    </source>
</evidence>
<keyword evidence="12" id="KW-0406">Ion transport</keyword>
<feature type="transmembrane region" description="Helical" evidence="20">
    <location>
        <begin position="337"/>
        <end position="356"/>
    </location>
</feature>
<evidence type="ECO:0000256" key="2">
    <source>
        <dbReference type="ARBA" id="ARBA00004644"/>
    </source>
</evidence>
<sequence>MYLHMSEGQAGNQKRYGRLESPTGLTPGLHNSKSVPFQGLQESRILLSKVFKRTKAYNPRALKGARAYSPKAFKRARPYSPSTFNKSRTYRPRAVKRARAYRIRAFKRASAYHLRSFKTSRAYRSGTVKRAIAYRLKPSRKQELTVQGPPQESKSLPPQGLQESKSLPSQDLQEIKNLPSKGRQVSKSLPSKDFQEIKSFPSKCQDWRKGNQKAFMDKIAGIMQRPGEDAVPKDDVPWWMKYAGRGLGTVGSMIAIALGVWNCIGIMLGDVNCLISGMWQMMAGFLVIVIEAPCCCLFIDFVQNISDWVEKRPYWNRAAFYVAIALPAVILCPGLSSIFGSGLIFTTGVIYGMMSLGRKASPEEMRTNAAVFTSPSQSSVSSTNMQSSLVNNAQPFSFTGPPGFDSNV</sequence>
<keyword evidence="8" id="KW-0107">Calcium channel</keyword>
<evidence type="ECO:0000256" key="7">
    <source>
        <dbReference type="ARBA" id="ARBA00022583"/>
    </source>
</evidence>
<dbReference type="Pfam" id="PF10233">
    <property type="entry name" value="Cg6151-P"/>
    <property type="match status" value="1"/>
</dbReference>
<feature type="transmembrane region" description="Helical" evidence="20">
    <location>
        <begin position="281"/>
        <end position="302"/>
    </location>
</feature>
<keyword evidence="10" id="KW-0967">Endosome</keyword>
<keyword evidence="6" id="KW-0106">Calcium</keyword>
<evidence type="ECO:0000256" key="10">
    <source>
        <dbReference type="ARBA" id="ARBA00022753"/>
    </source>
</evidence>
<dbReference type="PANTHER" id="PTHR13314:SF2">
    <property type="entry name" value="CALCIUM CHANNEL FLOWER HOMOLOG"/>
    <property type="match status" value="1"/>
</dbReference>
<feature type="compositionally biased region" description="Polar residues" evidence="19">
    <location>
        <begin position="144"/>
        <end position="170"/>
    </location>
</feature>
<keyword evidence="7" id="KW-0254">Endocytosis</keyword>
<keyword evidence="6" id="KW-0109">Calcium transport</keyword>
<dbReference type="PANTHER" id="PTHR13314">
    <property type="entry name" value="CALCIUM CHANNEL FLOWER HOMOLOG"/>
    <property type="match status" value="1"/>
</dbReference>
<dbReference type="GO" id="GO:0042734">
    <property type="term" value="C:presynaptic membrane"/>
    <property type="evidence" value="ECO:0007669"/>
    <property type="project" value="UniProtKB-SubCell"/>
</dbReference>
<keyword evidence="16" id="KW-0968">Cytoplasmic vesicle</keyword>
<evidence type="ECO:0000256" key="1">
    <source>
        <dbReference type="ARBA" id="ARBA00004177"/>
    </source>
</evidence>